<keyword evidence="1" id="KW-0472">Membrane</keyword>
<keyword evidence="1" id="KW-1133">Transmembrane helix</keyword>
<dbReference type="EMBL" id="CP000384">
    <property type="protein sequence ID" value="ABG07043.1"/>
    <property type="molecule type" value="Genomic_DNA"/>
</dbReference>
<feature type="transmembrane region" description="Helical" evidence="1">
    <location>
        <begin position="34"/>
        <end position="55"/>
    </location>
</feature>
<keyword evidence="3" id="KW-0540">Nuclease</keyword>
<keyword evidence="3" id="KW-0269">Exonuclease</keyword>
<feature type="domain" description="Endonuclease/exonuclease/phosphatase" evidence="2">
    <location>
        <begin position="99"/>
        <end position="314"/>
    </location>
</feature>
<feature type="transmembrane region" description="Helical" evidence="1">
    <location>
        <begin position="7"/>
        <end position="28"/>
    </location>
</feature>
<dbReference type="AlphaFoldDB" id="A0A5Q5BFU4"/>
<dbReference type="Gene3D" id="3.60.10.10">
    <property type="entry name" value="Endonuclease/exonuclease/phosphatase"/>
    <property type="match status" value="1"/>
</dbReference>
<keyword evidence="3" id="KW-0255">Endonuclease</keyword>
<evidence type="ECO:0000256" key="1">
    <source>
        <dbReference type="SAM" id="Phobius"/>
    </source>
</evidence>
<dbReference type="SUPFAM" id="SSF56219">
    <property type="entry name" value="DNase I-like"/>
    <property type="match status" value="1"/>
</dbReference>
<reference evidence="3" key="1">
    <citation type="submission" date="2006-06" db="EMBL/GenBank/DDBJ databases">
        <title>Complete sequence of chromosome of Mycobacterium sp. MCS.</title>
        <authorList>
            <consortium name="US DOE Joint Genome Institute"/>
            <person name="Copeland A."/>
            <person name="Lucas S."/>
            <person name="Lapidus A."/>
            <person name="Barry K."/>
            <person name="Detter J.C."/>
            <person name="Glavina del Rio T."/>
            <person name="Hammon N."/>
            <person name="Israni S."/>
            <person name="Dalin E."/>
            <person name="Tice H."/>
            <person name="Pitluck S."/>
            <person name="Martinez M."/>
            <person name="Schmutz J."/>
            <person name="Larimer F."/>
            <person name="Land M."/>
            <person name="Hauser L."/>
            <person name="Kyrpides N."/>
            <person name="Kim E."/>
            <person name="Miller C.D."/>
            <person name="Hughes J.E."/>
            <person name="Anderson A.J."/>
            <person name="Sims R.C."/>
            <person name="Richardson P."/>
        </authorList>
    </citation>
    <scope>NUCLEOTIDE SEQUENCE [LARGE SCALE GENOMIC DNA]</scope>
    <source>
        <strain evidence="3">MCS</strain>
    </source>
</reference>
<gene>
    <name evidence="3" type="ordered locus">Mmcs_0928</name>
</gene>
<name>A0A5Q5BFU4_MYCSS</name>
<accession>A0A5Q5BFU4</accession>
<keyword evidence="1" id="KW-0812">Transmembrane</keyword>
<dbReference type="InterPro" id="IPR005135">
    <property type="entry name" value="Endo/exonuclease/phosphatase"/>
</dbReference>
<evidence type="ECO:0000313" key="3">
    <source>
        <dbReference type="EMBL" id="ABG07043.1"/>
    </source>
</evidence>
<dbReference type="InterPro" id="IPR036691">
    <property type="entry name" value="Endo/exonu/phosph_ase_sf"/>
</dbReference>
<protein>
    <submittedName>
        <fullName evidence="3">Endonuclease/exonuclease/phosphatase</fullName>
    </submittedName>
</protein>
<dbReference type="PROSITE" id="PS51257">
    <property type="entry name" value="PROKAR_LIPOPROTEIN"/>
    <property type="match status" value="1"/>
</dbReference>
<proteinExistence type="predicted"/>
<keyword evidence="3" id="KW-0378">Hydrolase</keyword>
<dbReference type="Pfam" id="PF03372">
    <property type="entry name" value="Exo_endo_phos"/>
    <property type="match status" value="1"/>
</dbReference>
<dbReference type="GO" id="GO:0004519">
    <property type="term" value="F:endonuclease activity"/>
    <property type="evidence" value="ECO:0007669"/>
    <property type="project" value="UniProtKB-KW"/>
</dbReference>
<evidence type="ECO:0000259" key="2">
    <source>
        <dbReference type="Pfam" id="PF03372"/>
    </source>
</evidence>
<sequence>MFGRPQMLWTTLSVAALASCVFVLIVRFMPLPNIVALLVSVGAPYIPVIALMGLALSMISRLSVLSIAAVAVFAATVAVQVPWYFLGSPPSVERHTDIRVLSSNLRKSRVEPTSFVRLANRSADVITVSELTPEGVRRFDHAGLGETFPYSVLKPASGAGGIGLWSRFPLTPSPPSKYRDTTIVAAKLKIPGARSDALVASVHVTSPLSIGLNIFDDWRRGITGLKASLNDFAKTAGAGAVIVAGDFNSTPDMRQFRDLLTNGYRDAVEQTGAGLGPTFPSYGWFRPLITIDHVLTRNAAASSIKTVDMKGSDHRALLATIKVPLDPTAS</sequence>
<organism evidence="3">
    <name type="scientific">Mycobacterium sp. (strain MCS)</name>
    <dbReference type="NCBI Taxonomy" id="164756"/>
    <lineage>
        <taxon>Bacteria</taxon>
        <taxon>Bacillati</taxon>
        <taxon>Actinomycetota</taxon>
        <taxon>Actinomycetes</taxon>
        <taxon>Mycobacteriales</taxon>
        <taxon>Mycobacteriaceae</taxon>
        <taxon>Mycobacterium</taxon>
    </lineage>
</organism>
<feature type="transmembrane region" description="Helical" evidence="1">
    <location>
        <begin position="62"/>
        <end position="86"/>
    </location>
</feature>
<dbReference type="KEGG" id="mmc:Mmcs_0928"/>
<dbReference type="GO" id="GO:0004527">
    <property type="term" value="F:exonuclease activity"/>
    <property type="evidence" value="ECO:0007669"/>
    <property type="project" value="UniProtKB-KW"/>
</dbReference>